<reference evidence="2 3" key="1">
    <citation type="submission" date="2019-12" db="EMBL/GenBank/DDBJ databases">
        <title>Whole-genome sequencing of Allorhizobium vitis.</title>
        <authorList>
            <person name="Gan H.M."/>
            <person name="Szegedi E."/>
            <person name="Burr T."/>
            <person name="Savka M.A."/>
        </authorList>
    </citation>
    <scope>NUCLEOTIDE SEQUENCE [LARGE SCALE GENOMIC DNA]</scope>
    <source>
        <strain evidence="2 3">CG516</strain>
    </source>
</reference>
<accession>A0A6L6VFH2</accession>
<gene>
    <name evidence="2" type="ORF">GOZ90_17335</name>
</gene>
<organism evidence="2 3">
    <name type="scientific">Agrobacterium vitis</name>
    <name type="common">Rhizobium vitis</name>
    <dbReference type="NCBI Taxonomy" id="373"/>
    <lineage>
        <taxon>Bacteria</taxon>
        <taxon>Pseudomonadati</taxon>
        <taxon>Pseudomonadota</taxon>
        <taxon>Alphaproteobacteria</taxon>
        <taxon>Hyphomicrobiales</taxon>
        <taxon>Rhizobiaceae</taxon>
        <taxon>Rhizobium/Agrobacterium group</taxon>
        <taxon>Agrobacterium</taxon>
    </lineage>
</organism>
<dbReference type="AlphaFoldDB" id="A0A6L6VFH2"/>
<feature type="region of interest" description="Disordered" evidence="1">
    <location>
        <begin position="1"/>
        <end position="21"/>
    </location>
</feature>
<evidence type="ECO:0000313" key="3">
    <source>
        <dbReference type="Proteomes" id="UP000477951"/>
    </source>
</evidence>
<evidence type="ECO:0000256" key="1">
    <source>
        <dbReference type="SAM" id="MobiDB-lite"/>
    </source>
</evidence>
<dbReference type="Proteomes" id="UP000477951">
    <property type="component" value="Unassembled WGS sequence"/>
</dbReference>
<sequence length="75" mass="8725">MTPDENSDLPENDPDLLENTGLPKSMVVRLQKSYFSRLSDFDGMDDIDMLRQPNVNRRMVEAIKAERASRDARRR</sequence>
<dbReference type="RefSeq" id="WP_156615449.1">
    <property type="nucleotide sequence ID" value="NZ_WPHR01000016.1"/>
</dbReference>
<evidence type="ECO:0000313" key="2">
    <source>
        <dbReference type="EMBL" id="MUZ74454.1"/>
    </source>
</evidence>
<dbReference type="EMBL" id="WPHR01000016">
    <property type="protein sequence ID" value="MUZ74454.1"/>
    <property type="molecule type" value="Genomic_DNA"/>
</dbReference>
<feature type="compositionally biased region" description="Acidic residues" evidence="1">
    <location>
        <begin position="1"/>
        <end position="16"/>
    </location>
</feature>
<protein>
    <submittedName>
        <fullName evidence="2">Uncharacterized protein</fullName>
    </submittedName>
</protein>
<proteinExistence type="predicted"/>
<comment type="caution">
    <text evidence="2">The sequence shown here is derived from an EMBL/GenBank/DDBJ whole genome shotgun (WGS) entry which is preliminary data.</text>
</comment>
<name>A0A6L6VFH2_AGRVI</name>